<organism evidence="1">
    <name type="scientific">Tanacetum cinerariifolium</name>
    <name type="common">Dalmatian daisy</name>
    <name type="synonym">Chrysanthemum cinerariifolium</name>
    <dbReference type="NCBI Taxonomy" id="118510"/>
    <lineage>
        <taxon>Eukaryota</taxon>
        <taxon>Viridiplantae</taxon>
        <taxon>Streptophyta</taxon>
        <taxon>Embryophyta</taxon>
        <taxon>Tracheophyta</taxon>
        <taxon>Spermatophyta</taxon>
        <taxon>Magnoliopsida</taxon>
        <taxon>eudicotyledons</taxon>
        <taxon>Gunneridae</taxon>
        <taxon>Pentapetalae</taxon>
        <taxon>asterids</taxon>
        <taxon>campanulids</taxon>
        <taxon>Asterales</taxon>
        <taxon>Asteraceae</taxon>
        <taxon>Asteroideae</taxon>
        <taxon>Anthemideae</taxon>
        <taxon>Anthemidinae</taxon>
        <taxon>Tanacetum</taxon>
    </lineage>
</organism>
<feature type="non-terminal residue" evidence="1">
    <location>
        <position position="1"/>
    </location>
</feature>
<protein>
    <submittedName>
        <fullName evidence="1">Uncharacterized protein</fullName>
    </submittedName>
</protein>
<sequence>AAAIARRWPARRGFPASAAERHAVAAGWHRAVFAASDARAGVPVE</sequence>
<evidence type="ECO:0000313" key="1">
    <source>
        <dbReference type="EMBL" id="GFD60305.1"/>
    </source>
</evidence>
<reference evidence="1" key="1">
    <citation type="journal article" date="2019" name="Sci. Rep.">
        <title>Draft genome of Tanacetum cinerariifolium, the natural source of mosquito coil.</title>
        <authorList>
            <person name="Yamashiro T."/>
            <person name="Shiraishi A."/>
            <person name="Satake H."/>
            <person name="Nakayama K."/>
        </authorList>
    </citation>
    <scope>NUCLEOTIDE SEQUENCE</scope>
</reference>
<gene>
    <name evidence="1" type="ORF">Tci_932274</name>
</gene>
<dbReference type="AlphaFoldDB" id="A0A699XK75"/>
<comment type="caution">
    <text evidence="1">The sequence shown here is derived from an EMBL/GenBank/DDBJ whole genome shotgun (WGS) entry which is preliminary data.</text>
</comment>
<name>A0A699XK75_TANCI</name>
<accession>A0A699XK75</accession>
<dbReference type="EMBL" id="BKCJ011876056">
    <property type="protein sequence ID" value="GFD60305.1"/>
    <property type="molecule type" value="Genomic_DNA"/>
</dbReference>
<proteinExistence type="predicted"/>